<gene>
    <name evidence="1" type="primary">yecM</name>
    <name evidence="1" type="ORF">GCM10007895_32910</name>
</gene>
<dbReference type="Gene3D" id="3.10.180.10">
    <property type="entry name" value="2,3-Dihydroxybiphenyl 1,2-Dioxygenase, domain 1"/>
    <property type="match status" value="1"/>
</dbReference>
<keyword evidence="2" id="KW-1185">Reference proteome</keyword>
<comment type="caution">
    <text evidence="1">The sequence shown here is derived from an EMBL/GenBank/DDBJ whole genome shotgun (WGS) entry which is preliminary data.</text>
</comment>
<dbReference type="RefSeq" id="WP_095506058.1">
    <property type="nucleotide sequence ID" value="NZ_BSNC01000012.1"/>
</dbReference>
<dbReference type="InterPro" id="IPR029068">
    <property type="entry name" value="Glyas_Bleomycin-R_OHBP_Dase"/>
</dbReference>
<name>A0AA37RZ30_9GAMM</name>
<organism evidence="1 2">
    <name type="scientific">Paraferrimonas sedimenticola</name>
    <dbReference type="NCBI Taxonomy" id="375674"/>
    <lineage>
        <taxon>Bacteria</taxon>
        <taxon>Pseudomonadati</taxon>
        <taxon>Pseudomonadota</taxon>
        <taxon>Gammaproteobacteria</taxon>
        <taxon>Alteromonadales</taxon>
        <taxon>Ferrimonadaceae</taxon>
        <taxon>Paraferrimonas</taxon>
    </lineage>
</organism>
<dbReference type="EMBL" id="BSNC01000012">
    <property type="protein sequence ID" value="GLP97984.1"/>
    <property type="molecule type" value="Genomic_DNA"/>
</dbReference>
<reference evidence="1" key="2">
    <citation type="submission" date="2023-01" db="EMBL/GenBank/DDBJ databases">
        <title>Draft genome sequence of Paraferrimonas sedimenticola strain NBRC 101628.</title>
        <authorList>
            <person name="Sun Q."/>
            <person name="Mori K."/>
        </authorList>
    </citation>
    <scope>NUCLEOTIDE SEQUENCE</scope>
    <source>
        <strain evidence="1">NBRC 101628</strain>
    </source>
</reference>
<protein>
    <submittedName>
        <fullName evidence="1">VOC family protein</fullName>
    </submittedName>
</protein>
<evidence type="ECO:0000313" key="1">
    <source>
        <dbReference type="EMBL" id="GLP97984.1"/>
    </source>
</evidence>
<accession>A0AA37RZ30</accession>
<sequence length="193" mass="21441">MALTWKLLFAQWPVFSERIEQAERQLGLAQRSWQIDHCALRVNCADNAQQLVDDFVPFGKVVSNKAVNGRPILLLQLDEPLALIGQPQRKIRYIELPFPKSKPHPIDGWEHVELVSPCDADSAQALELCAQQWVKGYQSGDASWGEFVVKSSCPKGEGEALANPSLAFKHKNGVCIKLHPYSLAQVLGLTQAS</sequence>
<reference evidence="1" key="1">
    <citation type="journal article" date="2014" name="Int. J. Syst. Evol. Microbiol.">
        <title>Complete genome sequence of Corynebacterium casei LMG S-19264T (=DSM 44701T), isolated from a smear-ripened cheese.</title>
        <authorList>
            <consortium name="US DOE Joint Genome Institute (JGI-PGF)"/>
            <person name="Walter F."/>
            <person name="Albersmeier A."/>
            <person name="Kalinowski J."/>
            <person name="Ruckert C."/>
        </authorList>
    </citation>
    <scope>NUCLEOTIDE SEQUENCE</scope>
    <source>
        <strain evidence="1">NBRC 101628</strain>
    </source>
</reference>
<evidence type="ECO:0000313" key="2">
    <source>
        <dbReference type="Proteomes" id="UP001161422"/>
    </source>
</evidence>
<dbReference type="PANTHER" id="PTHR37519:SF1">
    <property type="entry name" value="DIHYDROXYBIPHENYL DIOXYGENASE DOMAIN-CONTAINING PROTEIN"/>
    <property type="match status" value="1"/>
</dbReference>
<dbReference type="Proteomes" id="UP001161422">
    <property type="component" value="Unassembled WGS sequence"/>
</dbReference>
<dbReference type="Pfam" id="PF06185">
    <property type="entry name" value="YecM"/>
    <property type="match status" value="1"/>
</dbReference>
<dbReference type="SUPFAM" id="SSF54593">
    <property type="entry name" value="Glyoxalase/Bleomycin resistance protein/Dihydroxybiphenyl dioxygenase"/>
    <property type="match status" value="1"/>
</dbReference>
<dbReference type="AlphaFoldDB" id="A0AA37RZ30"/>
<dbReference type="GO" id="GO:0005829">
    <property type="term" value="C:cytosol"/>
    <property type="evidence" value="ECO:0007669"/>
    <property type="project" value="TreeGrafter"/>
</dbReference>
<proteinExistence type="predicted"/>
<dbReference type="PANTHER" id="PTHR37519">
    <property type="match status" value="1"/>
</dbReference>
<dbReference type="InterPro" id="IPR010393">
    <property type="entry name" value="DUF991_YecM-like"/>
</dbReference>